<proteinExistence type="predicted"/>
<name>A0A1Y6CTY6_9PROT</name>
<dbReference type="InterPro" id="IPR007523">
    <property type="entry name" value="NDUFAF3/AAMDC"/>
</dbReference>
<dbReference type="RefSeq" id="WP_085125976.1">
    <property type="nucleotide sequence ID" value="NZ_FWZX01000036.1"/>
</dbReference>
<dbReference type="EMBL" id="FWZX01000036">
    <property type="protein sequence ID" value="SMF76940.1"/>
    <property type="molecule type" value="Genomic_DNA"/>
</dbReference>
<reference evidence="1 2" key="1">
    <citation type="submission" date="2017-04" db="EMBL/GenBank/DDBJ databases">
        <authorList>
            <person name="Afonso C.L."/>
            <person name="Miller P.J."/>
            <person name="Scott M.A."/>
            <person name="Spackman E."/>
            <person name="Goraichik I."/>
            <person name="Dimitrov K.M."/>
            <person name="Suarez D.L."/>
            <person name="Swayne D.E."/>
        </authorList>
    </citation>
    <scope>NUCLEOTIDE SEQUENCE [LARGE SCALE GENOMIC DNA]</scope>
    <source>
        <strain evidence="1 2">USBA 355</strain>
    </source>
</reference>
<sequence>MDITPRLPEGRQVVERYGAGRFRISGRAHEGSVLVTPEATLAWPVTTFAEITLESLEPLLLAGLDVLLLGCGPKLLLPPKPLKQAVRERGAVLEPMDTGAAARTFNVLMAEERRVGAALIAVE</sequence>
<accession>A0A1Y6CTY6</accession>
<evidence type="ECO:0000313" key="1">
    <source>
        <dbReference type="EMBL" id="SMF76940.1"/>
    </source>
</evidence>
<gene>
    <name evidence="1" type="ORF">SAMN05428998_1365</name>
</gene>
<keyword evidence="2" id="KW-1185">Reference proteome</keyword>
<protein>
    <submittedName>
        <fullName evidence="1">Uncharacterized conserved protein, contains Mth938-like domain</fullName>
    </submittedName>
</protein>
<dbReference type="PANTHER" id="PTHR21192:SF2">
    <property type="entry name" value="NADH DEHYDROGENASE [UBIQUINONE] 1 ALPHA SUBCOMPLEX ASSEMBLY FACTOR 3"/>
    <property type="match status" value="1"/>
</dbReference>
<dbReference type="PANTHER" id="PTHR21192">
    <property type="entry name" value="NUCLEAR PROTEIN E3-3"/>
    <property type="match status" value="1"/>
</dbReference>
<dbReference type="Pfam" id="PF04430">
    <property type="entry name" value="DUF498"/>
    <property type="match status" value="1"/>
</dbReference>
<dbReference type="Proteomes" id="UP000192917">
    <property type="component" value="Unassembled WGS sequence"/>
</dbReference>
<dbReference type="InterPro" id="IPR036748">
    <property type="entry name" value="MTH938-like_sf"/>
</dbReference>
<evidence type="ECO:0000313" key="2">
    <source>
        <dbReference type="Proteomes" id="UP000192917"/>
    </source>
</evidence>
<dbReference type="SUPFAM" id="SSF64076">
    <property type="entry name" value="MTH938-like"/>
    <property type="match status" value="1"/>
</dbReference>
<dbReference type="AlphaFoldDB" id="A0A1Y6CTY6"/>
<dbReference type="STRING" id="560819.SAMN05428998_1365"/>
<dbReference type="CDD" id="cd00248">
    <property type="entry name" value="Mth938-like"/>
    <property type="match status" value="1"/>
</dbReference>
<organism evidence="1 2">
    <name type="scientific">Tistlia consotensis USBA 355</name>
    <dbReference type="NCBI Taxonomy" id="560819"/>
    <lineage>
        <taxon>Bacteria</taxon>
        <taxon>Pseudomonadati</taxon>
        <taxon>Pseudomonadota</taxon>
        <taxon>Alphaproteobacteria</taxon>
        <taxon>Rhodospirillales</taxon>
        <taxon>Rhodovibrionaceae</taxon>
        <taxon>Tistlia</taxon>
    </lineage>
</organism>
<dbReference type="Gene3D" id="3.40.1230.10">
    <property type="entry name" value="MTH938-like"/>
    <property type="match status" value="1"/>
</dbReference>